<dbReference type="EMBL" id="AP023322">
    <property type="protein sequence ID" value="BCI63471.1"/>
    <property type="molecule type" value="Genomic_DNA"/>
</dbReference>
<dbReference type="GO" id="GO:0005829">
    <property type="term" value="C:cytosol"/>
    <property type="evidence" value="ECO:0007669"/>
    <property type="project" value="TreeGrafter"/>
</dbReference>
<evidence type="ECO:0000256" key="3">
    <source>
        <dbReference type="SAM" id="Coils"/>
    </source>
</evidence>
<comment type="similarity">
    <text evidence="1">Belongs to the Skp family.</text>
</comment>
<keyword evidence="3" id="KW-0175">Coiled coil</keyword>
<dbReference type="GO" id="GO:0050821">
    <property type="term" value="P:protein stabilization"/>
    <property type="evidence" value="ECO:0007669"/>
    <property type="project" value="TreeGrafter"/>
</dbReference>
<dbReference type="Proteomes" id="UP000594042">
    <property type="component" value="Chromosome"/>
</dbReference>
<keyword evidence="6" id="KW-1185">Reference proteome</keyword>
<evidence type="ECO:0000256" key="1">
    <source>
        <dbReference type="ARBA" id="ARBA00009091"/>
    </source>
</evidence>
<dbReference type="RefSeq" id="WP_021930543.1">
    <property type="nucleotide sequence ID" value="NZ_AP023322.1"/>
</dbReference>
<accession>A0A7G1HY57</accession>
<dbReference type="SMART" id="SM00935">
    <property type="entry name" value="OmpH"/>
    <property type="match status" value="1"/>
</dbReference>
<dbReference type="PANTHER" id="PTHR35089:SF1">
    <property type="entry name" value="CHAPERONE PROTEIN SKP"/>
    <property type="match status" value="1"/>
</dbReference>
<dbReference type="Pfam" id="PF03938">
    <property type="entry name" value="OmpH"/>
    <property type="match status" value="1"/>
</dbReference>
<keyword evidence="2 4" id="KW-0732">Signal</keyword>
<evidence type="ECO:0000256" key="4">
    <source>
        <dbReference type="SAM" id="SignalP"/>
    </source>
</evidence>
<feature type="chain" id="PRO_5028816331" evidence="4">
    <location>
        <begin position="18"/>
        <end position="199"/>
    </location>
</feature>
<organism evidence="5 6">
    <name type="scientific">Coprobacter secundus subsp. similis</name>
    <dbReference type="NCBI Taxonomy" id="2751153"/>
    <lineage>
        <taxon>Bacteria</taxon>
        <taxon>Pseudomonadati</taxon>
        <taxon>Bacteroidota</taxon>
        <taxon>Bacteroidia</taxon>
        <taxon>Bacteroidales</taxon>
        <taxon>Barnesiellaceae</taxon>
        <taxon>Coprobacter</taxon>
    </lineage>
</organism>
<name>A0A7G1HY57_9BACT</name>
<sequence>MKTATRFMHSAMALAIAMLFIQCKNNTGQTAQTTESPAKSNVTSSNRLPIAYVNLDSLLVKYDYAKELNEKLIRRQENARASFNEKARELDKEGAEFQRKYQNNAFLSQERLEQEQQRLLKKQQDLQTLGQRLESENMQEQVKMQMQMADSINNFIKEYNKNKKYEVILNNTSTLYIDPSYDITNEVVDMLNKRYHAKK</sequence>
<dbReference type="InterPro" id="IPR005632">
    <property type="entry name" value="Chaperone_Skp"/>
</dbReference>
<dbReference type="GO" id="GO:0051082">
    <property type="term" value="F:unfolded protein binding"/>
    <property type="evidence" value="ECO:0007669"/>
    <property type="project" value="InterPro"/>
</dbReference>
<dbReference type="PANTHER" id="PTHR35089">
    <property type="entry name" value="CHAPERONE PROTEIN SKP"/>
    <property type="match status" value="1"/>
</dbReference>
<evidence type="ECO:0000313" key="6">
    <source>
        <dbReference type="Proteomes" id="UP000594042"/>
    </source>
</evidence>
<dbReference type="SUPFAM" id="SSF111384">
    <property type="entry name" value="OmpH-like"/>
    <property type="match status" value="1"/>
</dbReference>
<dbReference type="KEGG" id="copr:Cop2CBH44_18240"/>
<dbReference type="AlphaFoldDB" id="A0A7G1HY57"/>
<protein>
    <submittedName>
        <fullName evidence="5">Membrane protein</fullName>
    </submittedName>
</protein>
<evidence type="ECO:0000313" key="5">
    <source>
        <dbReference type="EMBL" id="BCI63471.1"/>
    </source>
</evidence>
<gene>
    <name evidence="5" type="ORF">Cop2CBH44_18240</name>
</gene>
<dbReference type="Gene3D" id="3.30.910.20">
    <property type="entry name" value="Skp domain"/>
    <property type="match status" value="1"/>
</dbReference>
<proteinExistence type="inferred from homology"/>
<evidence type="ECO:0000256" key="2">
    <source>
        <dbReference type="ARBA" id="ARBA00022729"/>
    </source>
</evidence>
<feature type="signal peptide" evidence="4">
    <location>
        <begin position="1"/>
        <end position="17"/>
    </location>
</feature>
<reference evidence="6" key="1">
    <citation type="submission" date="2020-07" db="EMBL/GenBank/DDBJ databases">
        <title>Complete genome sequencing of Coprobacter sp. strain 2CBH44.</title>
        <authorList>
            <person name="Sakamoto M."/>
            <person name="Murakami T."/>
            <person name="Mori H."/>
        </authorList>
    </citation>
    <scope>NUCLEOTIDE SEQUENCE [LARGE SCALE GENOMIC DNA]</scope>
    <source>
        <strain evidence="6">2CBH44</strain>
    </source>
</reference>
<dbReference type="InterPro" id="IPR024930">
    <property type="entry name" value="Skp_dom_sf"/>
</dbReference>
<feature type="coiled-coil region" evidence="3">
    <location>
        <begin position="73"/>
        <end position="132"/>
    </location>
</feature>